<name>A0A8H4QDT0_9HYPO</name>
<gene>
    <name evidence="2" type="ORF">GQ602_001297</name>
</gene>
<feature type="chain" id="PRO_5034678835" evidence="1">
    <location>
        <begin position="25"/>
        <end position="67"/>
    </location>
</feature>
<evidence type="ECO:0000256" key="1">
    <source>
        <dbReference type="SAM" id="SignalP"/>
    </source>
</evidence>
<protein>
    <submittedName>
        <fullName evidence="2">IDI-2</fullName>
    </submittedName>
</protein>
<keyword evidence="1" id="KW-0732">Signal</keyword>
<evidence type="ECO:0000313" key="2">
    <source>
        <dbReference type="EMBL" id="KAF4595684.1"/>
    </source>
</evidence>
<feature type="signal peptide" evidence="1">
    <location>
        <begin position="1"/>
        <end position="24"/>
    </location>
</feature>
<dbReference type="AlphaFoldDB" id="A0A8H4QDT0"/>
<dbReference type="OrthoDB" id="3660930at2759"/>
<comment type="caution">
    <text evidence="2">The sequence shown here is derived from an EMBL/GenBank/DDBJ whole genome shotgun (WGS) entry which is preliminary data.</text>
</comment>
<proteinExistence type="predicted"/>
<accession>A0A8H4QDT0</accession>
<keyword evidence="3" id="KW-1185">Reference proteome</keyword>
<evidence type="ECO:0000313" key="3">
    <source>
        <dbReference type="Proteomes" id="UP000562929"/>
    </source>
</evidence>
<dbReference type="Proteomes" id="UP000562929">
    <property type="component" value="Unassembled WGS sequence"/>
</dbReference>
<reference evidence="2 3" key="1">
    <citation type="journal article" date="2020" name="G3 (Bethesda)">
        <title>Genetic Underpinnings of Host Manipulation by Ophiocordyceps as Revealed by Comparative Transcriptomics.</title>
        <authorList>
            <person name="Will I."/>
            <person name="Das B."/>
            <person name="Trinh T."/>
            <person name="Brachmann A."/>
            <person name="Ohm R.A."/>
            <person name="de Bekker C."/>
        </authorList>
    </citation>
    <scope>NUCLEOTIDE SEQUENCE [LARGE SCALE GENOMIC DNA]</scope>
    <source>
        <strain evidence="2 3">EC05</strain>
    </source>
</reference>
<sequence>MKFSSSIFLVALQAAGVLSTPASAADECGALGVLKVDLSKLPAGVDPKAIRKVAQLLLFPLDPRFIT</sequence>
<organism evidence="2 3">
    <name type="scientific">Ophiocordyceps camponoti-floridani</name>
    <dbReference type="NCBI Taxonomy" id="2030778"/>
    <lineage>
        <taxon>Eukaryota</taxon>
        <taxon>Fungi</taxon>
        <taxon>Dikarya</taxon>
        <taxon>Ascomycota</taxon>
        <taxon>Pezizomycotina</taxon>
        <taxon>Sordariomycetes</taxon>
        <taxon>Hypocreomycetidae</taxon>
        <taxon>Hypocreales</taxon>
        <taxon>Ophiocordycipitaceae</taxon>
        <taxon>Ophiocordyceps</taxon>
    </lineage>
</organism>
<dbReference type="EMBL" id="JAACLJ010000001">
    <property type="protein sequence ID" value="KAF4595684.1"/>
    <property type="molecule type" value="Genomic_DNA"/>
</dbReference>